<feature type="domain" description="PIN" evidence="1">
    <location>
        <begin position="5"/>
        <end position="126"/>
    </location>
</feature>
<name>A0A6S6TZ25_9BACT</name>
<evidence type="ECO:0000259" key="1">
    <source>
        <dbReference type="Pfam" id="PF01850"/>
    </source>
</evidence>
<dbReference type="AlphaFoldDB" id="A0A6S6TZ25"/>
<proteinExistence type="predicted"/>
<accession>A0A6S6TZ25</accession>
<dbReference type="EMBL" id="CACVAS010000107">
    <property type="protein sequence ID" value="CAA6820446.1"/>
    <property type="molecule type" value="Genomic_DNA"/>
</dbReference>
<protein>
    <recommendedName>
        <fullName evidence="1">PIN domain-containing protein</fullName>
    </recommendedName>
</protein>
<dbReference type="Pfam" id="PF01850">
    <property type="entry name" value="PIN"/>
    <property type="match status" value="1"/>
</dbReference>
<evidence type="ECO:0000313" key="2">
    <source>
        <dbReference type="EMBL" id="CAA6820446.1"/>
    </source>
</evidence>
<sequence>MTDKVLLDANIIIRFFEGSEAMHYGKSLSIMQDIQGGKIKVLLLDLIIAEIIYVSKHIYRREKSEISNILKEMIMMDNFYVENQPLTLEALSLYENKNIDFADAMLCAKKNLQGYEVMSFDKDLKKC</sequence>
<organism evidence="2">
    <name type="scientific">uncultured Sulfurovum sp</name>
    <dbReference type="NCBI Taxonomy" id="269237"/>
    <lineage>
        <taxon>Bacteria</taxon>
        <taxon>Pseudomonadati</taxon>
        <taxon>Campylobacterota</taxon>
        <taxon>Epsilonproteobacteria</taxon>
        <taxon>Campylobacterales</taxon>
        <taxon>Sulfurovaceae</taxon>
        <taxon>Sulfurovum</taxon>
        <taxon>environmental samples</taxon>
    </lineage>
</organism>
<dbReference type="SUPFAM" id="SSF88723">
    <property type="entry name" value="PIN domain-like"/>
    <property type="match status" value="1"/>
</dbReference>
<dbReference type="Gene3D" id="3.40.50.1010">
    <property type="entry name" value="5'-nuclease"/>
    <property type="match status" value="1"/>
</dbReference>
<dbReference type="InterPro" id="IPR002716">
    <property type="entry name" value="PIN_dom"/>
</dbReference>
<gene>
    <name evidence="2" type="ORF">HELGO_WM659</name>
</gene>
<reference evidence="2" key="1">
    <citation type="submission" date="2020-01" db="EMBL/GenBank/DDBJ databases">
        <authorList>
            <person name="Meier V. D."/>
            <person name="Meier V D."/>
        </authorList>
    </citation>
    <scope>NUCLEOTIDE SEQUENCE</scope>
    <source>
        <strain evidence="2">HLG_WM_MAG_01</strain>
    </source>
</reference>
<dbReference type="InterPro" id="IPR029060">
    <property type="entry name" value="PIN-like_dom_sf"/>
</dbReference>